<evidence type="ECO:0000256" key="3">
    <source>
        <dbReference type="ARBA" id="ARBA00022989"/>
    </source>
</evidence>
<name>A0A0G2GF94_PHACM</name>
<organism evidence="9 10">
    <name type="scientific">Phaeomoniella chlamydospora</name>
    <name type="common">Phaeoacremonium chlamydosporum</name>
    <dbReference type="NCBI Taxonomy" id="158046"/>
    <lineage>
        <taxon>Eukaryota</taxon>
        <taxon>Fungi</taxon>
        <taxon>Dikarya</taxon>
        <taxon>Ascomycota</taxon>
        <taxon>Pezizomycotina</taxon>
        <taxon>Eurotiomycetes</taxon>
        <taxon>Chaetothyriomycetidae</taxon>
        <taxon>Phaeomoniellales</taxon>
        <taxon>Phaeomoniellaceae</taxon>
        <taxon>Phaeomoniella</taxon>
    </lineage>
</organism>
<dbReference type="PANTHER" id="PTHR33048">
    <property type="entry name" value="PTH11-LIKE INTEGRAL MEMBRANE PROTEIN (AFU_ORTHOLOGUE AFUA_5G11245)"/>
    <property type="match status" value="1"/>
</dbReference>
<feature type="transmembrane region" description="Helical" evidence="7">
    <location>
        <begin position="154"/>
        <end position="172"/>
    </location>
</feature>
<protein>
    <submittedName>
        <fullName evidence="9">Putative integral membrane protein</fullName>
    </submittedName>
</protein>
<dbReference type="InterPro" id="IPR052337">
    <property type="entry name" value="SAT4-like"/>
</dbReference>
<evidence type="ECO:0000259" key="8">
    <source>
        <dbReference type="Pfam" id="PF20684"/>
    </source>
</evidence>
<evidence type="ECO:0000313" key="10">
    <source>
        <dbReference type="Proteomes" id="UP000053317"/>
    </source>
</evidence>
<reference evidence="9 10" key="1">
    <citation type="submission" date="2015-05" db="EMBL/GenBank/DDBJ databases">
        <title>Distinctive expansion of gene families associated with plant cell wall degradation and secondary metabolism in the genomes of grapevine trunk pathogens.</title>
        <authorList>
            <person name="Lawrence D.P."/>
            <person name="Travadon R."/>
            <person name="Rolshausen P.E."/>
            <person name="Baumgartner K."/>
        </authorList>
    </citation>
    <scope>NUCLEOTIDE SEQUENCE [LARGE SCALE GENOMIC DNA]</scope>
    <source>
        <strain evidence="9">UCRPC4</strain>
    </source>
</reference>
<feature type="transmembrane region" description="Helical" evidence="7">
    <location>
        <begin position="36"/>
        <end position="61"/>
    </location>
</feature>
<reference evidence="9 10" key="2">
    <citation type="submission" date="2015-05" db="EMBL/GenBank/DDBJ databases">
        <authorList>
            <person name="Morales-Cruz A."/>
            <person name="Amrine K.C."/>
            <person name="Cantu D."/>
        </authorList>
    </citation>
    <scope>NUCLEOTIDE SEQUENCE [LARGE SCALE GENOMIC DNA]</scope>
    <source>
        <strain evidence="9">UCRPC4</strain>
    </source>
</reference>
<keyword evidence="3 7" id="KW-1133">Transmembrane helix</keyword>
<feature type="region of interest" description="Disordered" evidence="6">
    <location>
        <begin position="285"/>
        <end position="306"/>
    </location>
</feature>
<evidence type="ECO:0000256" key="5">
    <source>
        <dbReference type="ARBA" id="ARBA00038359"/>
    </source>
</evidence>
<feature type="transmembrane region" description="Helical" evidence="7">
    <location>
        <begin position="73"/>
        <end position="95"/>
    </location>
</feature>
<evidence type="ECO:0000256" key="6">
    <source>
        <dbReference type="SAM" id="MobiDB-lite"/>
    </source>
</evidence>
<feature type="transmembrane region" description="Helical" evidence="7">
    <location>
        <begin position="124"/>
        <end position="142"/>
    </location>
</feature>
<comment type="similarity">
    <text evidence="5">Belongs to the SAT4 family.</text>
</comment>
<comment type="caution">
    <text evidence="9">The sequence shown here is derived from an EMBL/GenBank/DDBJ whole genome shotgun (WGS) entry which is preliminary data.</text>
</comment>
<dbReference type="EMBL" id="LCWF01000077">
    <property type="protein sequence ID" value="KKY22298.1"/>
    <property type="molecule type" value="Genomic_DNA"/>
</dbReference>
<dbReference type="AlphaFoldDB" id="A0A0G2GF94"/>
<evidence type="ECO:0000256" key="1">
    <source>
        <dbReference type="ARBA" id="ARBA00004141"/>
    </source>
</evidence>
<dbReference type="InterPro" id="IPR049326">
    <property type="entry name" value="Rhodopsin_dom_fungi"/>
</dbReference>
<dbReference type="Pfam" id="PF20684">
    <property type="entry name" value="Fung_rhodopsin"/>
    <property type="match status" value="1"/>
</dbReference>
<accession>A0A0G2GF94</accession>
<sequence length="306" mass="33763">MSGAFCIPLAVFGTLAAKHGLGNHLYDVEAKYASRLLFWFYLCEIFWSTSTFFIKLSILFFYLRIFPLRPFRWAVIGCMIFLVLSFLIATFLDIFQCLPVSATWTLHFANAQCINVAQAGYANAGTNIATEIAIIIVPIPVVRTLKLTGRKKASLYLLFGAGILVIAVAIGRVTSIKRLMSYIDPTYDMTPLWLWTCAEIMVGNMVAAAPALKPLARQAKQKIVSLRSRSKLDSQDDEVTFTGGAPLRMKNTSLEDGDDVEAFELGVSLRKLSAMPEEIFVEDSREVELRETGSNVNSHVSGPGGG</sequence>
<proteinExistence type="inferred from homology"/>
<feature type="domain" description="Rhodopsin" evidence="8">
    <location>
        <begin position="4"/>
        <end position="217"/>
    </location>
</feature>
<dbReference type="PANTHER" id="PTHR33048:SF47">
    <property type="entry name" value="INTEGRAL MEMBRANE PROTEIN-RELATED"/>
    <property type="match status" value="1"/>
</dbReference>
<comment type="subcellular location">
    <subcellularLocation>
        <location evidence="1">Membrane</location>
        <topology evidence="1">Multi-pass membrane protein</topology>
    </subcellularLocation>
</comment>
<evidence type="ECO:0000256" key="2">
    <source>
        <dbReference type="ARBA" id="ARBA00022692"/>
    </source>
</evidence>
<keyword evidence="2 7" id="KW-0812">Transmembrane</keyword>
<feature type="transmembrane region" description="Helical" evidence="7">
    <location>
        <begin position="192"/>
        <end position="212"/>
    </location>
</feature>
<dbReference type="OrthoDB" id="2496787at2759"/>
<dbReference type="GO" id="GO:0016020">
    <property type="term" value="C:membrane"/>
    <property type="evidence" value="ECO:0007669"/>
    <property type="project" value="UniProtKB-SubCell"/>
</dbReference>
<evidence type="ECO:0000256" key="7">
    <source>
        <dbReference type="SAM" id="Phobius"/>
    </source>
</evidence>
<dbReference type="Proteomes" id="UP000053317">
    <property type="component" value="Unassembled WGS sequence"/>
</dbReference>
<gene>
    <name evidence="9" type="ORF">UCRPC4_g03321</name>
</gene>
<evidence type="ECO:0000313" key="9">
    <source>
        <dbReference type="EMBL" id="KKY22298.1"/>
    </source>
</evidence>
<keyword evidence="4 7" id="KW-0472">Membrane</keyword>
<keyword evidence="10" id="KW-1185">Reference proteome</keyword>
<evidence type="ECO:0000256" key="4">
    <source>
        <dbReference type="ARBA" id="ARBA00023136"/>
    </source>
</evidence>